<gene>
    <name evidence="1" type="ORF">SAMN05216490_1344</name>
</gene>
<dbReference type="SUPFAM" id="SSF56784">
    <property type="entry name" value="HAD-like"/>
    <property type="match status" value="1"/>
</dbReference>
<protein>
    <submittedName>
        <fullName evidence="1">Phosphonatase-like hydrolase</fullName>
    </submittedName>
</protein>
<dbReference type="Pfam" id="PF13419">
    <property type="entry name" value="HAD_2"/>
    <property type="match status" value="1"/>
</dbReference>
<organism evidence="1 2">
    <name type="scientific">Mucilaginibacter mallensis</name>
    <dbReference type="NCBI Taxonomy" id="652787"/>
    <lineage>
        <taxon>Bacteria</taxon>
        <taxon>Pseudomonadati</taxon>
        <taxon>Bacteroidota</taxon>
        <taxon>Sphingobacteriia</taxon>
        <taxon>Sphingobacteriales</taxon>
        <taxon>Sphingobacteriaceae</taxon>
        <taxon>Mucilaginibacter</taxon>
    </lineage>
</organism>
<dbReference type="PANTHER" id="PTHR43434:SF19">
    <property type="entry name" value="PHOSPHONOACETALDEHYDE HYDROLASE"/>
    <property type="match status" value="1"/>
</dbReference>
<dbReference type="Gene3D" id="1.10.150.240">
    <property type="entry name" value="Putative phosphatase, domain 2"/>
    <property type="match status" value="1"/>
</dbReference>
<keyword evidence="2" id="KW-1185">Reference proteome</keyword>
<sequence>MQHNIKMVVFDMAGTTINENNLVYKTLRKAINEAGFNFSLDQVLTEGAGKEKRQAIKSILTVYANINDEEQIGQIYQNFIAQLTEAYTKAEIVPQNNALELFTALKKRNAYVVLNTGYDRLTAQAIIQKLGWKETIDFDGLVTASDVSKNRTDPDMIYFAMNKFGILNSSEVVKVGDSIIDIQEGQNAGCGLSIGITTGAHTVDQLLSANPDFVINDLIDLLPLIA</sequence>
<dbReference type="AlphaFoldDB" id="A0A1H1T1I2"/>
<dbReference type="GO" id="GO:0008967">
    <property type="term" value="F:phosphoglycolate phosphatase activity"/>
    <property type="evidence" value="ECO:0007669"/>
    <property type="project" value="TreeGrafter"/>
</dbReference>
<dbReference type="EMBL" id="LT629740">
    <property type="protein sequence ID" value="SDS54090.1"/>
    <property type="molecule type" value="Genomic_DNA"/>
</dbReference>
<dbReference type="Proteomes" id="UP000199679">
    <property type="component" value="Chromosome I"/>
</dbReference>
<name>A0A1H1T1I2_MUCMA</name>
<dbReference type="GO" id="GO:0005829">
    <property type="term" value="C:cytosol"/>
    <property type="evidence" value="ECO:0007669"/>
    <property type="project" value="TreeGrafter"/>
</dbReference>
<dbReference type="RefSeq" id="WP_197684575.1">
    <property type="nucleotide sequence ID" value="NZ_LT629740.1"/>
</dbReference>
<reference evidence="1 2" key="1">
    <citation type="submission" date="2016-10" db="EMBL/GenBank/DDBJ databases">
        <authorList>
            <person name="de Groot N.N."/>
        </authorList>
    </citation>
    <scope>NUCLEOTIDE SEQUENCE [LARGE SCALE GENOMIC DNA]</scope>
    <source>
        <strain evidence="1 2">MP1X4</strain>
    </source>
</reference>
<dbReference type="InterPro" id="IPR023214">
    <property type="entry name" value="HAD_sf"/>
</dbReference>
<dbReference type="STRING" id="652787.SAMN05216490_1344"/>
<dbReference type="SFLD" id="SFLDG01129">
    <property type="entry name" value="C1.5:_HAD__Beta-PGM__Phosphata"/>
    <property type="match status" value="1"/>
</dbReference>
<dbReference type="SFLD" id="SFLDG01135">
    <property type="entry name" value="C1.5.6:_HAD__Beta-PGM__Phospha"/>
    <property type="match status" value="1"/>
</dbReference>
<dbReference type="InterPro" id="IPR050155">
    <property type="entry name" value="HAD-like_hydrolase_sf"/>
</dbReference>
<keyword evidence="1" id="KW-0378">Hydrolase</keyword>
<dbReference type="GO" id="GO:0006281">
    <property type="term" value="P:DNA repair"/>
    <property type="evidence" value="ECO:0007669"/>
    <property type="project" value="TreeGrafter"/>
</dbReference>
<dbReference type="Gene3D" id="3.40.50.1000">
    <property type="entry name" value="HAD superfamily/HAD-like"/>
    <property type="match status" value="1"/>
</dbReference>
<proteinExistence type="predicted"/>
<dbReference type="InterPro" id="IPR023198">
    <property type="entry name" value="PGP-like_dom2"/>
</dbReference>
<dbReference type="InterPro" id="IPR036412">
    <property type="entry name" value="HAD-like_sf"/>
</dbReference>
<dbReference type="InterPro" id="IPR041492">
    <property type="entry name" value="HAD_2"/>
</dbReference>
<evidence type="ECO:0000313" key="1">
    <source>
        <dbReference type="EMBL" id="SDS54090.1"/>
    </source>
</evidence>
<accession>A0A1H1T1I2</accession>
<dbReference type="SFLD" id="SFLDS00003">
    <property type="entry name" value="Haloacid_Dehalogenase"/>
    <property type="match status" value="1"/>
</dbReference>
<dbReference type="PANTHER" id="PTHR43434">
    <property type="entry name" value="PHOSPHOGLYCOLATE PHOSPHATASE"/>
    <property type="match status" value="1"/>
</dbReference>
<evidence type="ECO:0000313" key="2">
    <source>
        <dbReference type="Proteomes" id="UP000199679"/>
    </source>
</evidence>